<dbReference type="Pfam" id="PF08241">
    <property type="entry name" value="Methyltransf_11"/>
    <property type="match status" value="1"/>
</dbReference>
<name>A0A5E6MQL0_9BACT</name>
<evidence type="ECO:0000313" key="3">
    <source>
        <dbReference type="Proteomes" id="UP000381693"/>
    </source>
</evidence>
<accession>A0A5E6MQL0</accession>
<reference evidence="2" key="1">
    <citation type="submission" date="2019-09" db="EMBL/GenBank/DDBJ databases">
        <authorList>
            <person name="Cremers G."/>
        </authorList>
    </citation>
    <scope>NUCLEOTIDE SEQUENCE [LARGE SCALE GENOMIC DNA]</scope>
    <source>
        <strain evidence="2">3B</strain>
    </source>
</reference>
<dbReference type="CDD" id="cd02440">
    <property type="entry name" value="AdoMet_MTases"/>
    <property type="match status" value="1"/>
</dbReference>
<dbReference type="Proteomes" id="UP000381693">
    <property type="component" value="Unassembled WGS sequence"/>
</dbReference>
<keyword evidence="2" id="KW-0808">Transferase</keyword>
<dbReference type="GO" id="GO:0032259">
    <property type="term" value="P:methylation"/>
    <property type="evidence" value="ECO:0007669"/>
    <property type="project" value="UniProtKB-KW"/>
</dbReference>
<dbReference type="InterPro" id="IPR013216">
    <property type="entry name" value="Methyltransf_11"/>
</dbReference>
<evidence type="ECO:0000259" key="1">
    <source>
        <dbReference type="Pfam" id="PF08241"/>
    </source>
</evidence>
<dbReference type="AlphaFoldDB" id="A0A5E6MQL0"/>
<keyword evidence="3" id="KW-1185">Reference proteome</keyword>
<dbReference type="EMBL" id="CABFUZ020000256">
    <property type="protein sequence ID" value="VVM08441.1"/>
    <property type="molecule type" value="Genomic_DNA"/>
</dbReference>
<feature type="domain" description="Methyltransferase type 11" evidence="1">
    <location>
        <begin position="57"/>
        <end position="140"/>
    </location>
</feature>
<dbReference type="PANTHER" id="PTHR42912">
    <property type="entry name" value="METHYLTRANSFERASE"/>
    <property type="match status" value="1"/>
</dbReference>
<dbReference type="Gene3D" id="3.40.50.150">
    <property type="entry name" value="Vaccinia Virus protein VP39"/>
    <property type="match status" value="1"/>
</dbReference>
<evidence type="ECO:0000313" key="2">
    <source>
        <dbReference type="EMBL" id="VVM08441.1"/>
    </source>
</evidence>
<sequence length="224" mass="24315">MPALSSGHGRVRLVARIASFEAEASRYDAWFRKHEAAYISELLALRPFVPWEGRGIEIGVGSGRFAAPLGVRVGLDPSPAMLALAKQRGIQTVVGIAEKLPFAAGSFDYALVVTTICFVDSPATMVVEAHRVLRPGGRLTIGFIDRESALGQEYLAHQAENVFYREATFYSALEVEGLLREGGFSIDAWAQTLERPLAETHGIEPLRTGRGQCAFVVVAATRVD</sequence>
<gene>
    <name evidence="2" type="ORF">MAMC_02155</name>
</gene>
<dbReference type="GO" id="GO:0008757">
    <property type="term" value="F:S-adenosylmethionine-dependent methyltransferase activity"/>
    <property type="evidence" value="ECO:0007669"/>
    <property type="project" value="InterPro"/>
</dbReference>
<protein>
    <submittedName>
        <fullName evidence="2">Methyltransferase</fullName>
        <ecNumber evidence="2">2.1.1.-</ecNumber>
    </submittedName>
</protein>
<organism evidence="2 3">
    <name type="scientific">Methylacidimicrobium cyclopophantes</name>
    <dbReference type="NCBI Taxonomy" id="1041766"/>
    <lineage>
        <taxon>Bacteria</taxon>
        <taxon>Pseudomonadati</taxon>
        <taxon>Verrucomicrobiota</taxon>
        <taxon>Methylacidimicrobium</taxon>
    </lineage>
</organism>
<comment type="caution">
    <text evidence="2">The sequence shown here is derived from an EMBL/GenBank/DDBJ whole genome shotgun (WGS) entry which is preliminary data.</text>
</comment>
<keyword evidence="2" id="KW-0489">Methyltransferase</keyword>
<dbReference type="InterPro" id="IPR029063">
    <property type="entry name" value="SAM-dependent_MTases_sf"/>
</dbReference>
<proteinExistence type="predicted"/>
<dbReference type="EC" id="2.1.1.-" evidence="2"/>
<dbReference type="SUPFAM" id="SSF53335">
    <property type="entry name" value="S-adenosyl-L-methionine-dependent methyltransferases"/>
    <property type="match status" value="1"/>
</dbReference>
<dbReference type="InterPro" id="IPR050508">
    <property type="entry name" value="Methyltransf_Superfamily"/>
</dbReference>
<dbReference type="PANTHER" id="PTHR42912:SF80">
    <property type="entry name" value="METHYLTRANSFERASE DOMAIN-CONTAINING PROTEIN"/>
    <property type="match status" value="1"/>
</dbReference>